<dbReference type="Proteomes" id="UP001642409">
    <property type="component" value="Unassembled WGS sequence"/>
</dbReference>
<gene>
    <name evidence="2" type="ORF">HINF_LOCUS15911</name>
    <name evidence="1" type="ORF">HINF_LOCUS456</name>
</gene>
<dbReference type="EMBL" id="CATOUU010000003">
    <property type="protein sequence ID" value="CAI9912811.1"/>
    <property type="molecule type" value="Genomic_DNA"/>
</dbReference>
<protein>
    <submittedName>
        <fullName evidence="1">Uncharacterized protein</fullName>
    </submittedName>
</protein>
<evidence type="ECO:0000313" key="3">
    <source>
        <dbReference type="Proteomes" id="UP001642409"/>
    </source>
</evidence>
<sequence>MEKTTISVVISDAKSLSGDLTHVCYSIILYDPENYANIYYRSPPHLISIYDSQPKDFELPVATAGFAIEPDIEFQFVCNQDIMSLYQQEVIDITGKPQYLNTEDISLTFQTTFRKEQVSEIQKFIQLPKIIVGLESKCFSLYAIQIDADYQIRRELVRNTTTKLWETEQSLAIAARDEITISLLASPIDLVHLTQYHKIAQFKIRAQDIDPNAPQVVKFDLDPLQLHDTYGSYVNMLNQVLGMATSFGTERIKFNKTIKERIPEVFTRYFEQLADIQCPYLKQMNLQYEDNDECDEHYSYIQKFLNYRDAMSDEAPIEIGQLHFCLQVMRTPDIKIDNKKDLQRRILNLREALENENICRFFCPDGKDTDKELIFQFQFADQEILESIDLETQVLNDVLQLRKTKDCCQSLVHDGMPVGNRLYEYLQMPYFGMQSQEITKEANMLLYDFHTGQLLFKQSLPQFKLTDMFAETQSSLTFNDQSEQVEIHFSSFNPDADPIKERLDCIKDRHDLEIKIIRSAPTTYKTTVRDCQCMYSQKAAQFEPYEAEFELKEIDCDAEPYCVKDANELRCEMIKRCRFDEKFFGRDFFVLKKQEQFNKEYFDEFNLAGQNTDPVVTSGILFLQQNQAFPKQFATIKPQNIQAIYLGLKLDVKAVREFKFDQGAKLIGSNGKVLTDLGKLLTKKSKAKDNGEVELGSGQNINLNNCYYHGVKIVTDPAQLKAVDLVEQVLKIENRDFQLMELDDKDGNKIVQPYVIRDVSKVVDFIGKFVLDLKDAFINGKQVSLDTDLSIDMEGFLVSNGEKLANIKELTNKDGQKLMGGEKVSQTTFKVMVDGTLTSPDGAKIGKLDNLFINGQPVSPVQVTPFIALTYKVVGFQLFKGQQMVCNLQDITTKEGEKAVPEKFFQVKQLKVSIDGYLVENNQKLIKLVDSKLNGEPVLAGRTISPINALKYKIENGNLIAPDGVNLGKIADFTDAEGNKILK</sequence>
<evidence type="ECO:0000313" key="1">
    <source>
        <dbReference type="EMBL" id="CAI9912811.1"/>
    </source>
</evidence>
<proteinExistence type="predicted"/>
<dbReference type="EMBL" id="CAXDID020000038">
    <property type="protein sequence ID" value="CAL5998793.1"/>
    <property type="molecule type" value="Genomic_DNA"/>
</dbReference>
<accession>A0AA86N4X3</accession>
<organism evidence="1">
    <name type="scientific">Hexamita inflata</name>
    <dbReference type="NCBI Taxonomy" id="28002"/>
    <lineage>
        <taxon>Eukaryota</taxon>
        <taxon>Metamonada</taxon>
        <taxon>Diplomonadida</taxon>
        <taxon>Hexamitidae</taxon>
        <taxon>Hexamitinae</taxon>
        <taxon>Hexamita</taxon>
    </lineage>
</organism>
<dbReference type="AlphaFoldDB" id="A0AA86N4X3"/>
<keyword evidence="3" id="KW-1185">Reference proteome</keyword>
<reference evidence="1" key="1">
    <citation type="submission" date="2023-06" db="EMBL/GenBank/DDBJ databases">
        <authorList>
            <person name="Kurt Z."/>
        </authorList>
    </citation>
    <scope>NUCLEOTIDE SEQUENCE</scope>
</reference>
<reference evidence="2 3" key="2">
    <citation type="submission" date="2024-07" db="EMBL/GenBank/DDBJ databases">
        <authorList>
            <person name="Akdeniz Z."/>
        </authorList>
    </citation>
    <scope>NUCLEOTIDE SEQUENCE [LARGE SCALE GENOMIC DNA]</scope>
</reference>
<comment type="caution">
    <text evidence="1">The sequence shown here is derived from an EMBL/GenBank/DDBJ whole genome shotgun (WGS) entry which is preliminary data.</text>
</comment>
<evidence type="ECO:0000313" key="2">
    <source>
        <dbReference type="EMBL" id="CAL5998793.1"/>
    </source>
</evidence>
<name>A0AA86N4X3_9EUKA</name>